<reference evidence="2 3" key="1">
    <citation type="submission" date="2020-03" db="EMBL/GenBank/DDBJ databases">
        <title>Propioniciclava sp. nov., isolated from Hydrophilus acuminatus.</title>
        <authorList>
            <person name="Hyun D.-W."/>
            <person name="Bae J.-W."/>
        </authorList>
    </citation>
    <scope>NUCLEOTIDE SEQUENCE [LARGE SCALE GENOMIC DNA]</scope>
    <source>
        <strain evidence="2 3">HDW11</strain>
    </source>
</reference>
<dbReference type="RefSeq" id="WP_166234592.1">
    <property type="nucleotide sequence ID" value="NZ_CP049865.1"/>
</dbReference>
<dbReference type="Gene3D" id="1.20.120.520">
    <property type="entry name" value="nmb1532 protein domain like"/>
    <property type="match status" value="1"/>
</dbReference>
<dbReference type="Pfam" id="PF01814">
    <property type="entry name" value="Hemerythrin"/>
    <property type="match status" value="1"/>
</dbReference>
<dbReference type="AlphaFoldDB" id="A0A6G7Y9F3"/>
<dbReference type="EMBL" id="CP049865">
    <property type="protein sequence ID" value="QIK73524.1"/>
    <property type="molecule type" value="Genomic_DNA"/>
</dbReference>
<dbReference type="Proteomes" id="UP000501058">
    <property type="component" value="Chromosome"/>
</dbReference>
<dbReference type="KEGG" id="prv:G7070_16205"/>
<keyword evidence="3" id="KW-1185">Reference proteome</keyword>
<protein>
    <submittedName>
        <fullName evidence="2">Hemerythrin domain-containing protein</fullName>
    </submittedName>
</protein>
<evidence type="ECO:0000259" key="1">
    <source>
        <dbReference type="Pfam" id="PF01814"/>
    </source>
</evidence>
<name>A0A6G7Y9F3_9ACTN</name>
<evidence type="ECO:0000313" key="2">
    <source>
        <dbReference type="EMBL" id="QIK73524.1"/>
    </source>
</evidence>
<evidence type="ECO:0000313" key="3">
    <source>
        <dbReference type="Proteomes" id="UP000501058"/>
    </source>
</evidence>
<dbReference type="InterPro" id="IPR012312">
    <property type="entry name" value="Hemerythrin-like"/>
</dbReference>
<proteinExistence type="predicted"/>
<organism evidence="2 3">
    <name type="scientific">Propioniciclava coleopterorum</name>
    <dbReference type="NCBI Taxonomy" id="2714937"/>
    <lineage>
        <taxon>Bacteria</taxon>
        <taxon>Bacillati</taxon>
        <taxon>Actinomycetota</taxon>
        <taxon>Actinomycetes</taxon>
        <taxon>Propionibacteriales</taxon>
        <taxon>Propionibacteriaceae</taxon>
        <taxon>Propioniciclava</taxon>
    </lineage>
</organism>
<gene>
    <name evidence="2" type="ORF">G7070_16205</name>
</gene>
<feature type="domain" description="Hemerythrin-like" evidence="1">
    <location>
        <begin position="13"/>
        <end position="136"/>
    </location>
</feature>
<accession>A0A6G7Y9F3</accession>
<sequence>MAERDRLVAWNRELLDAHDRLRRALRLARDSDDPRDAAAARSDLRLHCLGFCAALGGHHAAEDAALFPELVARRPDLAPTIERLVQDHAMVAGLLADLDAALASDAAPAALRGHLDGLAAIMESHFRYEERELLGILATLDLDADPRAVLGPL</sequence>